<gene>
    <name evidence="3" type="ORF">MMAB1_1240</name>
</gene>
<dbReference type="AlphaFoldDB" id="A0A0X3BKE1"/>
<protein>
    <recommendedName>
        <fullName evidence="1">UPF0310 protein MMAB1_1240</fullName>
    </recommendedName>
</protein>
<dbReference type="Pfam" id="PF01878">
    <property type="entry name" value="EVE"/>
    <property type="match status" value="1"/>
</dbReference>
<dbReference type="InterPro" id="IPR002740">
    <property type="entry name" value="EVE_domain"/>
</dbReference>
<accession>A0A0X3BKE1</accession>
<evidence type="ECO:0000313" key="3">
    <source>
        <dbReference type="EMBL" id="CVK32453.1"/>
    </source>
</evidence>
<dbReference type="OrthoDB" id="35872at2157"/>
<dbReference type="GeneID" id="27137155"/>
<proteinExistence type="inferred from homology"/>
<dbReference type="InterPro" id="IPR015947">
    <property type="entry name" value="PUA-like_sf"/>
</dbReference>
<reference evidence="3 4" key="1">
    <citation type="submission" date="2016-01" db="EMBL/GenBank/DDBJ databases">
        <authorList>
            <person name="Manzoor S."/>
        </authorList>
    </citation>
    <scope>NUCLEOTIDE SEQUENCE [LARGE SCALE GENOMIC DNA]</scope>
    <source>
        <strain evidence="3">Methanoculleus sp MAB1</strain>
    </source>
</reference>
<dbReference type="Proteomes" id="UP000069850">
    <property type="component" value="Chromosome 1"/>
</dbReference>
<dbReference type="NCBIfam" id="NF002008">
    <property type="entry name" value="PRK00809.1"/>
    <property type="match status" value="1"/>
</dbReference>
<evidence type="ECO:0000256" key="1">
    <source>
        <dbReference type="HAMAP-Rule" id="MF_00771"/>
    </source>
</evidence>
<comment type="similarity">
    <text evidence="1">Belongs to the UPF0310 family.</text>
</comment>
<dbReference type="Gene3D" id="3.10.590.10">
    <property type="entry name" value="ph1033 like domains"/>
    <property type="match status" value="1"/>
</dbReference>
<dbReference type="CDD" id="cd21132">
    <property type="entry name" value="EVE-like"/>
    <property type="match status" value="1"/>
</dbReference>
<dbReference type="SUPFAM" id="SSF88697">
    <property type="entry name" value="PUA domain-like"/>
    <property type="match status" value="1"/>
</dbReference>
<dbReference type="RefSeq" id="WP_062262861.1">
    <property type="nucleotide sequence ID" value="NZ_LT158599.1"/>
</dbReference>
<evidence type="ECO:0000259" key="2">
    <source>
        <dbReference type="Pfam" id="PF01878"/>
    </source>
</evidence>
<feature type="domain" description="EVE" evidence="2">
    <location>
        <begin position="3"/>
        <end position="143"/>
    </location>
</feature>
<dbReference type="InterPro" id="IPR022996">
    <property type="entry name" value="UPF0310"/>
</dbReference>
<sequence>MTHWIASSNRDNQKILDAKHIWGVPKRNKTLMHRVKPGDTILVYVRQEKEDDTILPSAITGAYEVVSEPYEDHARIFTTPPQMGGEVFPFRMKVKPVAVFPEPLDFKPLIPDLTFITNKTMWSGHLRQAMREIPEEDYHLILRRAGEEA</sequence>
<evidence type="ECO:0000313" key="4">
    <source>
        <dbReference type="Proteomes" id="UP000069850"/>
    </source>
</evidence>
<dbReference type="HAMAP" id="MF_00771">
    <property type="entry name" value="UPF0310"/>
    <property type="match status" value="1"/>
</dbReference>
<dbReference type="KEGG" id="mema:MMAB1_1240"/>
<dbReference type="PANTHER" id="PTHR39661">
    <property type="entry name" value="UPF0310 PROTEIN MJECL36"/>
    <property type="match status" value="1"/>
</dbReference>
<dbReference type="EMBL" id="LT158599">
    <property type="protein sequence ID" value="CVK32453.1"/>
    <property type="molecule type" value="Genomic_DNA"/>
</dbReference>
<organism evidence="3 4">
    <name type="scientific">Methanoculleus bourgensis</name>
    <dbReference type="NCBI Taxonomy" id="83986"/>
    <lineage>
        <taxon>Archaea</taxon>
        <taxon>Methanobacteriati</taxon>
        <taxon>Methanobacteriota</taxon>
        <taxon>Stenosarchaea group</taxon>
        <taxon>Methanomicrobia</taxon>
        <taxon>Methanomicrobiales</taxon>
        <taxon>Methanomicrobiaceae</taxon>
        <taxon>Methanoculleus</taxon>
    </lineage>
</organism>
<name>A0A0X3BKE1_9EURY</name>
<dbReference type="PANTHER" id="PTHR39661:SF1">
    <property type="entry name" value="UPF0310 PROTEIN MJECL36"/>
    <property type="match status" value="1"/>
</dbReference>